<accession>A0ABQ6MZG2</accession>
<keyword evidence="1" id="KW-0472">Membrane</keyword>
<keyword evidence="1" id="KW-1133">Transmembrane helix</keyword>
<feature type="domain" description="DUF2061" evidence="2">
    <location>
        <begin position="63"/>
        <end position="115"/>
    </location>
</feature>
<keyword evidence="1" id="KW-0812">Transmembrane</keyword>
<feature type="transmembrane region" description="Helical" evidence="1">
    <location>
        <begin position="67"/>
        <end position="85"/>
    </location>
</feature>
<evidence type="ECO:0000313" key="4">
    <source>
        <dbReference type="Proteomes" id="UP001165060"/>
    </source>
</evidence>
<sequence>MWRLIAGSVTFLNSLQYLPPRLALSVVLSDFLSKALTMFLGERLMNASKVGRGGGGESRGRSVAKALAWRAVAIINTVVAAVVVGGSSLKIAGRIAGLDAVVKTGMMVGYERGWDKVEWGREYDIDFSI</sequence>
<evidence type="ECO:0000256" key="1">
    <source>
        <dbReference type="SAM" id="Phobius"/>
    </source>
</evidence>
<evidence type="ECO:0000259" key="2">
    <source>
        <dbReference type="Pfam" id="PF09834"/>
    </source>
</evidence>
<dbReference type="Proteomes" id="UP001165060">
    <property type="component" value="Unassembled WGS sequence"/>
</dbReference>
<name>A0ABQ6MZG2_9STRA</name>
<organism evidence="3 4">
    <name type="scientific">Tetraparma gracilis</name>
    <dbReference type="NCBI Taxonomy" id="2962635"/>
    <lineage>
        <taxon>Eukaryota</taxon>
        <taxon>Sar</taxon>
        <taxon>Stramenopiles</taxon>
        <taxon>Ochrophyta</taxon>
        <taxon>Bolidophyceae</taxon>
        <taxon>Parmales</taxon>
        <taxon>Triparmaceae</taxon>
        <taxon>Tetraparma</taxon>
    </lineage>
</organism>
<dbReference type="InterPro" id="IPR018638">
    <property type="entry name" value="DUF2061_membrane"/>
</dbReference>
<protein>
    <recommendedName>
        <fullName evidence="2">DUF2061 domain-containing protein</fullName>
    </recommendedName>
</protein>
<keyword evidence="4" id="KW-1185">Reference proteome</keyword>
<proteinExistence type="predicted"/>
<reference evidence="3 4" key="1">
    <citation type="journal article" date="2023" name="Commun. Biol.">
        <title>Genome analysis of Parmales, the sister group of diatoms, reveals the evolutionary specialization of diatoms from phago-mixotrophs to photoautotrophs.</title>
        <authorList>
            <person name="Ban H."/>
            <person name="Sato S."/>
            <person name="Yoshikawa S."/>
            <person name="Yamada K."/>
            <person name="Nakamura Y."/>
            <person name="Ichinomiya M."/>
            <person name="Sato N."/>
            <person name="Blanc-Mathieu R."/>
            <person name="Endo H."/>
            <person name="Kuwata A."/>
            <person name="Ogata H."/>
        </authorList>
    </citation>
    <scope>NUCLEOTIDE SEQUENCE [LARGE SCALE GENOMIC DNA]</scope>
</reference>
<dbReference type="Pfam" id="PF09834">
    <property type="entry name" value="DUF2061"/>
    <property type="match status" value="1"/>
</dbReference>
<gene>
    <name evidence="3" type="ORF">TeGR_g1169</name>
</gene>
<evidence type="ECO:0000313" key="3">
    <source>
        <dbReference type="EMBL" id="GMI36014.1"/>
    </source>
</evidence>
<comment type="caution">
    <text evidence="3">The sequence shown here is derived from an EMBL/GenBank/DDBJ whole genome shotgun (WGS) entry which is preliminary data.</text>
</comment>
<dbReference type="EMBL" id="BRYB01004743">
    <property type="protein sequence ID" value="GMI36014.1"/>
    <property type="molecule type" value="Genomic_DNA"/>
</dbReference>